<name>A0AAP2DBE0_9BACT</name>
<dbReference type="EMBL" id="JAHESC010000028">
    <property type="protein sequence ID" value="MBT1688599.1"/>
    <property type="molecule type" value="Genomic_DNA"/>
</dbReference>
<keyword evidence="2" id="KW-1185">Reference proteome</keyword>
<sequence>MLHDLNEDQRALAELMSQISEKGFSAGWMNRVEFDLWNIVTGGSPQYGRHIVTESEIHQLRSLADKCGCWIVFDDEKEETAVDLKTWKQMVTL</sequence>
<evidence type="ECO:0000313" key="1">
    <source>
        <dbReference type="EMBL" id="MBT1688599.1"/>
    </source>
</evidence>
<accession>A0AAP2DBE0</accession>
<organism evidence="1 2">
    <name type="scientific">Dawidia soli</name>
    <dbReference type="NCBI Taxonomy" id="2782352"/>
    <lineage>
        <taxon>Bacteria</taxon>
        <taxon>Pseudomonadati</taxon>
        <taxon>Bacteroidota</taxon>
        <taxon>Cytophagia</taxon>
        <taxon>Cytophagales</taxon>
        <taxon>Chryseotaleaceae</taxon>
        <taxon>Dawidia</taxon>
    </lineage>
</organism>
<dbReference type="AlphaFoldDB" id="A0AAP2DBE0"/>
<dbReference type="Proteomes" id="UP001319180">
    <property type="component" value="Unassembled WGS sequence"/>
</dbReference>
<comment type="caution">
    <text evidence="1">The sequence shown here is derived from an EMBL/GenBank/DDBJ whole genome shotgun (WGS) entry which is preliminary data.</text>
</comment>
<evidence type="ECO:0000313" key="2">
    <source>
        <dbReference type="Proteomes" id="UP001319180"/>
    </source>
</evidence>
<protein>
    <submittedName>
        <fullName evidence="1">Uncharacterized protein</fullName>
    </submittedName>
</protein>
<dbReference type="RefSeq" id="WP_254091823.1">
    <property type="nucleotide sequence ID" value="NZ_JAHESC010000028.1"/>
</dbReference>
<proteinExistence type="predicted"/>
<reference evidence="1 2" key="1">
    <citation type="submission" date="2021-05" db="EMBL/GenBank/DDBJ databases">
        <title>A Polyphasic approach of four new species of the genus Ohtaekwangia: Ohtaekwangia histidinii sp. nov., Ohtaekwangia cretensis sp. nov., Ohtaekwangia indiensis sp. nov., Ohtaekwangia reichenbachii sp. nov. from diverse environment.</title>
        <authorList>
            <person name="Octaviana S."/>
        </authorList>
    </citation>
    <scope>NUCLEOTIDE SEQUENCE [LARGE SCALE GENOMIC DNA]</scope>
    <source>
        <strain evidence="1 2">PWU37</strain>
    </source>
</reference>
<gene>
    <name evidence="1" type="ORF">KK078_18660</name>
</gene>